<dbReference type="InterPro" id="IPR016186">
    <property type="entry name" value="C-type_lectin-like/link_sf"/>
</dbReference>
<dbReference type="InterPro" id="IPR050111">
    <property type="entry name" value="C-type_lectin/snaclec_domain"/>
</dbReference>
<dbReference type="FunFam" id="3.10.100.10:FF:000021">
    <property type="entry name" value="Mannose receptor C type 2"/>
    <property type="match status" value="1"/>
</dbReference>
<dbReference type="InterPro" id="IPR001304">
    <property type="entry name" value="C-type_lectin-like"/>
</dbReference>
<name>A0A8J6ETA5_ELECQ</name>
<evidence type="ECO:0000256" key="12">
    <source>
        <dbReference type="SAM" id="Phobius"/>
    </source>
</evidence>
<reference evidence="16" key="1">
    <citation type="thesis" date="2020" institute="ProQuest LLC" country="789 East Eisenhower Parkway, Ann Arbor, MI, USA">
        <title>Comparative Genomics and Chromosome Evolution.</title>
        <authorList>
            <person name="Mudd A.B."/>
        </authorList>
    </citation>
    <scope>NUCLEOTIDE SEQUENCE</scope>
    <source>
        <strain evidence="16">HN-11 Male</strain>
        <tissue evidence="16">Kidney and liver</tissue>
    </source>
</reference>
<sequence length="1466" mass="166811">MYFSSGHPAISQWITFLIKCTLLVFITDLQLGSAITDPTPFLIYGSEVDGCLEVQDSVVHVTRPCNTSSPLQQWVLVSKRRFFNLGNFQCLISVTNYSSNTLTTHQCDENLFFSGRCEFFIEVFNAVLLPQTSNATGLQLPPAKTKNQWLIFGTNQSICSAKFRDIYTIQGNSNGRPCAIPFKYDNQWFYSCTSTGREDGHLWCATTVDYGKDEKWGFCPVKSPDCEAFWDKDPLTNSCYQFNFQSALSWLEALASCLQQDASLLSINEIHEQTYINGLLTGYSSTLWIGLNDINVNGGWQWPDGSPLKYLNWESDQPSNSEEEDCAVIRTEMSGAWQTRNCYNALPYVCKKSPKRNFPPGEPIELPDVKCDSGWQSYGPNCYRLTREKKSWQEARKTCVKSEGNLVSVHSLLELEFVTKQIKLDIEELWIGLNDIKHQMNFEWSDGSVVIFTSWHPFEPNNFRDSMEDCVTIWGPEGKWNDSPCNQTLPSICKKPGQTIQGTTEDHQGSCQKGWSWHNPSCYWLSDERVTYNEAIKSCSDRSSRLIIIQNRFDQAFVNSLLHDSDGSYYWTALQDMNRTGVFRWYNGEEVTYTHWNRDEPGYDKGGCVVLATGRSVGLWEVKDCDSFRSKYICMQTLIPMVPLLPAARPTPSVNGSCPDDWSSAPTLRHCYKIFHSENLRDRKPWHSAQQSCREIGAQLLSISSVEEEHYVAHLLNKIFGESEPEGHEQQLFWIGLNRADPSAEQSWVWSDGQAYVYHNFDRSNQDNDDIRRCAVLDLSSLQWVALECESQTDWICKLPKGTDIKEPEVPKGNTEWIKSDNAEYKFFEHRSTWLQAQRICTWFKAELVSVHSQTELDFLGQNLQKFSRGQDQHWWIGLHTYENDARFRWSDNSVLNFVNWAEGRPGRITREKKCVYTLANREWGDQKCMTALPYICKRSNGSTTPLPTLPPLPSPKPGGCPKGWLPFLNKCFGVRADSKVDIKTWQQARDSCKILSAEIATIDNYLEQAFITSILPNITTDLWIGLHNGRQRFQWEEDRPLFYVNWAPGAPSRQSSSNGKMISCAAVWHGSPPQFTGRWEDKHCLEKYGYICQINKVPTLAPPPEPFPFPSGSTLRYRNNSYLILQKPMTWSEARLLCETRNATLASIINPYQQAYLTLAATGQTSPLWIGLSNEDGSRTYSWLTNDGLSYTNWRDGDPQYISSCVYMDEQGTWSPADCSHKLPGAICSFNTPSSKPHKWSLNSTCPNAVGDSDWIPFRDYCYSFHMEVTVGQKDAAKRCQKVGGEVLTIVDETENLFIWEHLQTYESRPKGAWLGMSFSGKEGSLLWNDNTPVNYSNWGQQDSGPSLLSPNSCYWIEGSNGVWSLGSCTNISKGVICKLSRVQETRLDRSVLPQHSTAVAVVVLSTFALCVLIVVIIYLYRRRKLAAQQGAFESARYSRTSTGPEGSVEKNILVSDMEMNEQQD</sequence>
<gene>
    <name evidence="16" type="ORF">GDO78_004613</name>
</gene>
<dbReference type="EMBL" id="WNTK01000013">
    <property type="protein sequence ID" value="KAG9474404.1"/>
    <property type="molecule type" value="Genomic_DNA"/>
</dbReference>
<evidence type="ECO:0000313" key="17">
    <source>
        <dbReference type="Proteomes" id="UP000770717"/>
    </source>
</evidence>
<evidence type="ECO:0000256" key="1">
    <source>
        <dbReference type="ARBA" id="ARBA00004167"/>
    </source>
</evidence>
<dbReference type="OrthoDB" id="5858677at2759"/>
<dbReference type="SUPFAM" id="SSF50370">
    <property type="entry name" value="Ricin B-like lectins"/>
    <property type="match status" value="1"/>
</dbReference>
<dbReference type="InterPro" id="IPR000562">
    <property type="entry name" value="FN_type2_dom"/>
</dbReference>
<evidence type="ECO:0000259" key="14">
    <source>
        <dbReference type="PROSITE" id="PS50041"/>
    </source>
</evidence>
<evidence type="ECO:0000256" key="13">
    <source>
        <dbReference type="SAM" id="SignalP"/>
    </source>
</evidence>
<dbReference type="Gene3D" id="2.80.10.50">
    <property type="match status" value="1"/>
</dbReference>
<evidence type="ECO:0000256" key="10">
    <source>
        <dbReference type="ARBA" id="ARBA00023180"/>
    </source>
</evidence>
<dbReference type="CDD" id="cd00037">
    <property type="entry name" value="CLECT"/>
    <property type="match status" value="8"/>
</dbReference>
<comment type="caution">
    <text evidence="16">The sequence shown here is derived from an EMBL/GenBank/DDBJ whole genome shotgun (WGS) entry which is preliminary data.</text>
</comment>
<dbReference type="Proteomes" id="UP000770717">
    <property type="component" value="Unassembled WGS sequence"/>
</dbReference>
<keyword evidence="9" id="KW-0675">Receptor</keyword>
<feature type="domain" description="Fibronectin type-II" evidence="15">
    <location>
        <begin position="173"/>
        <end position="221"/>
    </location>
</feature>
<dbReference type="PANTHER" id="PTHR22803">
    <property type="entry name" value="MANNOSE, PHOSPHOLIPASE, LECTIN RECEPTOR RELATED"/>
    <property type="match status" value="1"/>
</dbReference>
<feature type="domain" description="C-type lectin" evidence="14">
    <location>
        <begin position="235"/>
        <end position="351"/>
    </location>
</feature>
<dbReference type="Pfam" id="PF00040">
    <property type="entry name" value="fn2"/>
    <property type="match status" value="1"/>
</dbReference>
<dbReference type="FunFam" id="2.10.10.10:FF:000001">
    <property type="entry name" value="Fibronectin 1a isoform 1"/>
    <property type="match status" value="1"/>
</dbReference>
<dbReference type="PROSITE" id="PS51092">
    <property type="entry name" value="FN2_2"/>
    <property type="match status" value="1"/>
</dbReference>
<dbReference type="InterPro" id="IPR036943">
    <property type="entry name" value="FN_type2_sf"/>
</dbReference>
<keyword evidence="2" id="KW-0254">Endocytosis</keyword>
<keyword evidence="6 12" id="KW-1133">Transmembrane helix</keyword>
<dbReference type="FunFam" id="3.10.100.10:FF:000018">
    <property type="entry name" value="Mannose receptor, C type 2"/>
    <property type="match status" value="1"/>
</dbReference>
<keyword evidence="4 13" id="KW-0732">Signal</keyword>
<feature type="disulfide bond" evidence="11">
    <location>
        <begin position="178"/>
        <end position="204"/>
    </location>
</feature>
<dbReference type="FunFam" id="3.10.100.10:FF:000026">
    <property type="entry name" value="C-type mannose receptor 2"/>
    <property type="match status" value="1"/>
</dbReference>
<feature type="domain" description="C-type lectin" evidence="14">
    <location>
        <begin position="820"/>
        <end position="938"/>
    </location>
</feature>
<dbReference type="SUPFAM" id="SSF56436">
    <property type="entry name" value="C-type lectin-like"/>
    <property type="match status" value="8"/>
</dbReference>
<evidence type="ECO:0000313" key="16">
    <source>
        <dbReference type="EMBL" id="KAG9474404.1"/>
    </source>
</evidence>
<evidence type="ECO:0000256" key="3">
    <source>
        <dbReference type="ARBA" id="ARBA00022692"/>
    </source>
</evidence>
<organism evidence="16 17">
    <name type="scientific">Eleutherodactylus coqui</name>
    <name type="common">Puerto Rican coqui</name>
    <dbReference type="NCBI Taxonomy" id="57060"/>
    <lineage>
        <taxon>Eukaryota</taxon>
        <taxon>Metazoa</taxon>
        <taxon>Chordata</taxon>
        <taxon>Craniata</taxon>
        <taxon>Vertebrata</taxon>
        <taxon>Euteleostomi</taxon>
        <taxon>Amphibia</taxon>
        <taxon>Batrachia</taxon>
        <taxon>Anura</taxon>
        <taxon>Neobatrachia</taxon>
        <taxon>Hyloidea</taxon>
        <taxon>Eleutherodactylidae</taxon>
        <taxon>Eleutherodactylinae</taxon>
        <taxon>Eleutherodactylus</taxon>
        <taxon>Eleutherodactylus</taxon>
    </lineage>
</organism>
<comment type="subcellular location">
    <subcellularLocation>
        <location evidence="1">Membrane</location>
        <topology evidence="1">Single-pass membrane protein</topology>
    </subcellularLocation>
</comment>
<feature type="chain" id="PRO_5035165819" description="Mannose receptor C type 2" evidence="13">
    <location>
        <begin position="35"/>
        <end position="1466"/>
    </location>
</feature>
<dbReference type="Gene3D" id="2.10.10.10">
    <property type="entry name" value="Fibronectin, type II, collagen-binding"/>
    <property type="match status" value="1"/>
</dbReference>
<dbReference type="Pfam" id="PF00059">
    <property type="entry name" value="Lectin_C"/>
    <property type="match status" value="8"/>
</dbReference>
<feature type="domain" description="C-type lectin" evidence="14">
    <location>
        <begin position="378"/>
        <end position="494"/>
    </location>
</feature>
<dbReference type="Pfam" id="PF24562">
    <property type="entry name" value="CysR_MRC2_N"/>
    <property type="match status" value="1"/>
</dbReference>
<feature type="domain" description="C-type lectin" evidence="14">
    <location>
        <begin position="667"/>
        <end position="798"/>
    </location>
</feature>
<dbReference type="PROSITE" id="PS00023">
    <property type="entry name" value="FN2_1"/>
    <property type="match status" value="1"/>
</dbReference>
<dbReference type="Gene3D" id="3.10.100.10">
    <property type="entry name" value="Mannose-Binding Protein A, subunit A"/>
    <property type="match status" value="8"/>
</dbReference>
<evidence type="ECO:0000256" key="4">
    <source>
        <dbReference type="ARBA" id="ARBA00022729"/>
    </source>
</evidence>
<keyword evidence="7 12" id="KW-0472">Membrane</keyword>
<dbReference type="InterPro" id="IPR035992">
    <property type="entry name" value="Ricin_B-like_lectins"/>
</dbReference>
<keyword evidence="8 11" id="KW-1015">Disulfide bond</keyword>
<dbReference type="InterPro" id="IPR000772">
    <property type="entry name" value="Ricin_B_lectin"/>
</dbReference>
<evidence type="ECO:0000256" key="6">
    <source>
        <dbReference type="ARBA" id="ARBA00022989"/>
    </source>
</evidence>
<evidence type="ECO:0000256" key="11">
    <source>
        <dbReference type="PROSITE-ProRule" id="PRU00479"/>
    </source>
</evidence>
<protein>
    <recommendedName>
        <fullName evidence="18">Mannose receptor C type 2</fullName>
    </recommendedName>
</protein>
<keyword evidence="10" id="KW-0325">Glycoprotein</keyword>
<feature type="transmembrane region" description="Helical" evidence="12">
    <location>
        <begin position="1400"/>
        <end position="1422"/>
    </location>
</feature>
<feature type="disulfide bond" evidence="11">
    <location>
        <begin position="192"/>
        <end position="219"/>
    </location>
</feature>
<dbReference type="FunFam" id="3.10.100.10:FF:000020">
    <property type="entry name" value="Mannose receptor C type 2"/>
    <property type="match status" value="1"/>
</dbReference>
<feature type="domain" description="C-type lectin" evidence="14">
    <location>
        <begin position="1259"/>
        <end position="1370"/>
    </location>
</feature>
<feature type="signal peptide" evidence="13">
    <location>
        <begin position="1"/>
        <end position="34"/>
    </location>
</feature>
<feature type="domain" description="C-type lectin" evidence="14">
    <location>
        <begin position="1118"/>
        <end position="1225"/>
    </location>
</feature>
<dbReference type="InterPro" id="IPR018378">
    <property type="entry name" value="C-type_lectin_CS"/>
</dbReference>
<dbReference type="GO" id="GO:0016020">
    <property type="term" value="C:membrane"/>
    <property type="evidence" value="ECO:0007669"/>
    <property type="project" value="UniProtKB-SubCell"/>
</dbReference>
<evidence type="ECO:0000256" key="9">
    <source>
        <dbReference type="ARBA" id="ARBA00023170"/>
    </source>
</evidence>
<evidence type="ECO:0000259" key="15">
    <source>
        <dbReference type="PROSITE" id="PS51092"/>
    </source>
</evidence>
<proteinExistence type="predicted"/>
<feature type="domain" description="C-type lectin" evidence="14">
    <location>
        <begin position="968"/>
        <end position="1094"/>
    </location>
</feature>
<accession>A0A8J6ETA5</accession>
<feature type="domain" description="C-type lectin" evidence="14">
    <location>
        <begin position="518"/>
        <end position="626"/>
    </location>
</feature>
<dbReference type="SMART" id="SM00059">
    <property type="entry name" value="FN2"/>
    <property type="match status" value="1"/>
</dbReference>
<dbReference type="InterPro" id="IPR016187">
    <property type="entry name" value="CTDL_fold"/>
</dbReference>
<keyword evidence="17" id="KW-1185">Reference proteome</keyword>
<evidence type="ECO:0000256" key="7">
    <source>
        <dbReference type="ARBA" id="ARBA00023136"/>
    </source>
</evidence>
<keyword evidence="3 12" id="KW-0812">Transmembrane</keyword>
<keyword evidence="5" id="KW-0677">Repeat</keyword>
<dbReference type="PROSITE" id="PS50041">
    <property type="entry name" value="C_TYPE_LECTIN_2"/>
    <property type="match status" value="8"/>
</dbReference>
<evidence type="ECO:0008006" key="18">
    <source>
        <dbReference type="Google" id="ProtNLM"/>
    </source>
</evidence>
<dbReference type="PRINTS" id="PR00013">
    <property type="entry name" value="FNTYPEII"/>
</dbReference>
<dbReference type="PROSITE" id="PS00615">
    <property type="entry name" value="C_TYPE_LECTIN_1"/>
    <property type="match status" value="2"/>
</dbReference>
<evidence type="ECO:0000256" key="5">
    <source>
        <dbReference type="ARBA" id="ARBA00022737"/>
    </source>
</evidence>
<dbReference type="CDD" id="cd00062">
    <property type="entry name" value="FN2"/>
    <property type="match status" value="1"/>
</dbReference>
<evidence type="ECO:0000256" key="8">
    <source>
        <dbReference type="ARBA" id="ARBA00023157"/>
    </source>
</evidence>
<dbReference type="GO" id="GO:0006897">
    <property type="term" value="P:endocytosis"/>
    <property type="evidence" value="ECO:0007669"/>
    <property type="project" value="UniProtKB-KW"/>
</dbReference>
<dbReference type="SMART" id="SM00034">
    <property type="entry name" value="CLECT"/>
    <property type="match status" value="8"/>
</dbReference>
<evidence type="ECO:0000256" key="2">
    <source>
        <dbReference type="ARBA" id="ARBA00022583"/>
    </source>
</evidence>